<dbReference type="PROSITE" id="PS00211">
    <property type="entry name" value="ABC_TRANSPORTER_1"/>
    <property type="match status" value="1"/>
</dbReference>
<evidence type="ECO:0000256" key="9">
    <source>
        <dbReference type="ARBA" id="ARBA00023136"/>
    </source>
</evidence>
<dbReference type="SUPFAM" id="SSF52540">
    <property type="entry name" value="P-loop containing nucleoside triphosphate hydrolases"/>
    <property type="match status" value="1"/>
</dbReference>
<dbReference type="PANTHER" id="PTHR42771">
    <property type="entry name" value="IRON(3+)-HYDROXAMATE IMPORT ATP-BINDING PROTEIN FHUC"/>
    <property type="match status" value="1"/>
</dbReference>
<evidence type="ECO:0000256" key="4">
    <source>
        <dbReference type="ARBA" id="ARBA00022496"/>
    </source>
</evidence>
<accession>A0ABV6CBE0</accession>
<evidence type="ECO:0000256" key="7">
    <source>
        <dbReference type="ARBA" id="ARBA00023004"/>
    </source>
</evidence>
<comment type="subcellular location">
    <subcellularLocation>
        <location evidence="1">Cell membrane</location>
        <topology evidence="1">Peripheral membrane protein</topology>
    </subcellularLocation>
</comment>
<keyword evidence="6 11" id="KW-0067">ATP-binding</keyword>
<keyword evidence="7" id="KW-0408">Iron</keyword>
<dbReference type="Gene3D" id="3.40.50.300">
    <property type="entry name" value="P-loop containing nucleotide triphosphate hydrolases"/>
    <property type="match status" value="1"/>
</dbReference>
<name>A0ABV6CBE0_9GAMM</name>
<dbReference type="InterPro" id="IPR003593">
    <property type="entry name" value="AAA+_ATPase"/>
</dbReference>
<dbReference type="PROSITE" id="PS50893">
    <property type="entry name" value="ABC_TRANSPORTER_2"/>
    <property type="match status" value="1"/>
</dbReference>
<sequence length="252" mass="28182">MISINHLLKKFGNKTVLQTEQFNISKGKLTAFIGPNGAGKSTLLGMMSRLLAQDGGEILIEGLAINKIKTEKLAKQLSILKQSNHLNMRVTIKELVAFGRFPHSKGRLSKNDEQKISEAIEYVGLTDIAGKHIHELSGGQRQRAFIAMVIAQDTDYILLDEPLNNLDLRHAVEVMKLLRKLVDEAGKTVIVVLHDLNFASIYADEMVAMKSGNIVAVGKKNEMMDKTLLESLYDMPLTLKEYENNKICLHYH</sequence>
<keyword evidence="12" id="KW-1185">Reference proteome</keyword>
<evidence type="ECO:0000313" key="12">
    <source>
        <dbReference type="Proteomes" id="UP001589758"/>
    </source>
</evidence>
<dbReference type="InterPro" id="IPR051535">
    <property type="entry name" value="Siderophore_ABC-ATPase"/>
</dbReference>
<evidence type="ECO:0000259" key="10">
    <source>
        <dbReference type="PROSITE" id="PS50893"/>
    </source>
</evidence>
<feature type="domain" description="ABC transporter" evidence="10">
    <location>
        <begin position="2"/>
        <end position="236"/>
    </location>
</feature>
<comment type="caution">
    <text evidence="11">The sequence shown here is derived from an EMBL/GenBank/DDBJ whole genome shotgun (WGS) entry which is preliminary data.</text>
</comment>
<keyword evidence="3" id="KW-1003">Cell membrane</keyword>
<evidence type="ECO:0000313" key="11">
    <source>
        <dbReference type="EMBL" id="MFC0180309.1"/>
    </source>
</evidence>
<gene>
    <name evidence="11" type="ORF">ACFFIT_09500</name>
</gene>
<keyword evidence="5" id="KW-0547">Nucleotide-binding</keyword>
<evidence type="ECO:0000256" key="1">
    <source>
        <dbReference type="ARBA" id="ARBA00004202"/>
    </source>
</evidence>
<dbReference type="GO" id="GO:0005524">
    <property type="term" value="F:ATP binding"/>
    <property type="evidence" value="ECO:0007669"/>
    <property type="project" value="UniProtKB-KW"/>
</dbReference>
<keyword evidence="2" id="KW-0813">Transport</keyword>
<reference evidence="11 12" key="1">
    <citation type="submission" date="2024-09" db="EMBL/GenBank/DDBJ databases">
        <authorList>
            <person name="Sun Q."/>
            <person name="Mori K."/>
        </authorList>
    </citation>
    <scope>NUCLEOTIDE SEQUENCE [LARGE SCALE GENOMIC DNA]</scope>
    <source>
        <strain evidence="11 12">CCM 8545</strain>
    </source>
</reference>
<keyword evidence="9" id="KW-0472">Membrane</keyword>
<keyword evidence="8" id="KW-0406">Ion transport</keyword>
<evidence type="ECO:0000256" key="6">
    <source>
        <dbReference type="ARBA" id="ARBA00022840"/>
    </source>
</evidence>
<protein>
    <submittedName>
        <fullName evidence="11">ABC transporter ATP-binding protein</fullName>
    </submittedName>
</protein>
<organism evidence="11 12">
    <name type="scientific">Thorsellia kenyensis</name>
    <dbReference type="NCBI Taxonomy" id="1549888"/>
    <lineage>
        <taxon>Bacteria</taxon>
        <taxon>Pseudomonadati</taxon>
        <taxon>Pseudomonadota</taxon>
        <taxon>Gammaproteobacteria</taxon>
        <taxon>Enterobacterales</taxon>
        <taxon>Thorselliaceae</taxon>
        <taxon>Thorsellia</taxon>
    </lineage>
</organism>
<dbReference type="RefSeq" id="WP_385877422.1">
    <property type="nucleotide sequence ID" value="NZ_JBHLXE010000100.1"/>
</dbReference>
<dbReference type="InterPro" id="IPR027417">
    <property type="entry name" value="P-loop_NTPase"/>
</dbReference>
<dbReference type="Pfam" id="PF00005">
    <property type="entry name" value="ABC_tran"/>
    <property type="match status" value="1"/>
</dbReference>
<dbReference type="SMART" id="SM00382">
    <property type="entry name" value="AAA"/>
    <property type="match status" value="1"/>
</dbReference>
<evidence type="ECO:0000256" key="2">
    <source>
        <dbReference type="ARBA" id="ARBA00022448"/>
    </source>
</evidence>
<dbReference type="InterPro" id="IPR017871">
    <property type="entry name" value="ABC_transporter-like_CS"/>
</dbReference>
<dbReference type="PANTHER" id="PTHR42771:SF3">
    <property type="entry name" value="PETROBACTIN IMPORT ATP-BINDING PROTEIN YCLP"/>
    <property type="match status" value="1"/>
</dbReference>
<dbReference type="InterPro" id="IPR003439">
    <property type="entry name" value="ABC_transporter-like_ATP-bd"/>
</dbReference>
<evidence type="ECO:0000256" key="8">
    <source>
        <dbReference type="ARBA" id="ARBA00023065"/>
    </source>
</evidence>
<proteinExistence type="predicted"/>
<dbReference type="EMBL" id="JBHLXE010000100">
    <property type="protein sequence ID" value="MFC0180309.1"/>
    <property type="molecule type" value="Genomic_DNA"/>
</dbReference>
<keyword evidence="4" id="KW-0410">Iron transport</keyword>
<dbReference type="Proteomes" id="UP001589758">
    <property type="component" value="Unassembled WGS sequence"/>
</dbReference>
<evidence type="ECO:0000256" key="3">
    <source>
        <dbReference type="ARBA" id="ARBA00022475"/>
    </source>
</evidence>
<dbReference type="CDD" id="cd03214">
    <property type="entry name" value="ABC_Iron-Siderophores_B12_Hemin"/>
    <property type="match status" value="1"/>
</dbReference>
<evidence type="ECO:0000256" key="5">
    <source>
        <dbReference type="ARBA" id="ARBA00022741"/>
    </source>
</evidence>